<dbReference type="RefSeq" id="WP_202829675.1">
    <property type="nucleotide sequence ID" value="NZ_JAETWB010000001.1"/>
</dbReference>
<keyword evidence="1" id="KW-0560">Oxidoreductase</keyword>
<dbReference type="PANTHER" id="PTHR43292">
    <property type="entry name" value="ACYL-COA DEHYDROGENASE"/>
    <property type="match status" value="1"/>
</dbReference>
<dbReference type="InterPro" id="IPR013786">
    <property type="entry name" value="AcylCoA_DH/ox_N"/>
</dbReference>
<accession>A0ABS1TWB1</accession>
<evidence type="ECO:0000313" key="4">
    <source>
        <dbReference type="Proteomes" id="UP000660885"/>
    </source>
</evidence>
<dbReference type="Proteomes" id="UP000660885">
    <property type="component" value="Unassembled WGS sequence"/>
</dbReference>
<keyword evidence="4" id="KW-1185">Reference proteome</keyword>
<feature type="domain" description="Acyl-CoA dehydrogenase/oxidase N-terminal" evidence="2">
    <location>
        <begin position="5"/>
        <end position="115"/>
    </location>
</feature>
<name>A0ABS1TWB1_9PROT</name>
<evidence type="ECO:0000256" key="1">
    <source>
        <dbReference type="ARBA" id="ARBA00023002"/>
    </source>
</evidence>
<dbReference type="InterPro" id="IPR052161">
    <property type="entry name" value="Mycobact_Acyl-CoA_DH"/>
</dbReference>
<gene>
    <name evidence="3" type="ORF">JMJ56_00625</name>
</gene>
<dbReference type="InterPro" id="IPR037069">
    <property type="entry name" value="AcylCoA_DH/ox_N_sf"/>
</dbReference>
<dbReference type="PANTHER" id="PTHR43292:SF4">
    <property type="entry name" value="ACYL-COA DEHYDROGENASE FADE34"/>
    <property type="match status" value="1"/>
</dbReference>
<comment type="caution">
    <text evidence="3">The sequence shown here is derived from an EMBL/GenBank/DDBJ whole genome shotgun (WGS) entry which is preliminary data.</text>
</comment>
<dbReference type="Pfam" id="PF02771">
    <property type="entry name" value="Acyl-CoA_dh_N"/>
    <property type="match status" value="1"/>
</dbReference>
<reference evidence="3 4" key="1">
    <citation type="submission" date="2021-01" db="EMBL/GenBank/DDBJ databases">
        <title>Belnapia mucosa sp. nov. and Belnapia arida sp. nov., isolated from the Tabernas Desert (Almeria, Spain).</title>
        <authorList>
            <person name="Molina-Menor E."/>
            <person name="Vidal-Verdu A."/>
            <person name="Calonge A."/>
            <person name="Satari L."/>
            <person name="Pereto J."/>
            <person name="Porcar M."/>
        </authorList>
    </citation>
    <scope>NUCLEOTIDE SEQUENCE [LARGE SCALE GENOMIC DNA]</scope>
    <source>
        <strain evidence="3 4">T18</strain>
    </source>
</reference>
<sequence>MRQAEAAGLRRELRSFLSAAIAAGEYDPAAGSFGPADPGFAARLGARGWLGICWPRALGGQEGSALDRHVIAEELIAHGAPLRASWVAEWLAGPLLLAAGTPEQQRELLPRFAAGRLSACIGLTEAALPGSGAPRCLARPDRGGWRLGGRCQMIGDPLGRLILLARTGDDGGAGLSLFLVDLALPGIAPLGAGRLAFDGVFLAGDRLLGPPEAGLAIWQEVAGIARGAPGGWLRHLPLLAVLAAADGPPEAEPVLGRLLAGCATMQAIGLARAGRAAPRLAALAAAEAEAIPAALYRLLPGEARPAPAEPQPVLPPVPGLRRPARPPHPLAAETARLLDGRLSSAFDPHLWAALEEGPVLRAALPPELGGDGEGLPGLLAIAEAAGAAGAPLPIAETLLGHHALALAGLAPPIGPLTFGPVLPDDSPGFGQGLLAGRLHRLPWARHASTAVIVLEGRRTVLAGRPAIGDEGRNGAGEPRDLVLLEEMPVLAAGEPGMGLNPGGLRALGTLFRAAAMLGATGRLAGHRRSPALAAAARFALRRAAWAPGRFAIACARLRVHAAAEDALAIPGQDPALVRRIAAWSGEFGTESEWASWLGRRARRAGAAGLWPLIADPGRMPDQTEETDDE</sequence>
<dbReference type="SUPFAM" id="SSF56645">
    <property type="entry name" value="Acyl-CoA dehydrogenase NM domain-like"/>
    <property type="match status" value="2"/>
</dbReference>
<proteinExistence type="predicted"/>
<protein>
    <submittedName>
        <fullName evidence="3">Acyl-CoA dehydrogenase family protein</fullName>
    </submittedName>
</protein>
<dbReference type="InterPro" id="IPR009100">
    <property type="entry name" value="AcylCoA_DH/oxidase_NM_dom_sf"/>
</dbReference>
<evidence type="ECO:0000313" key="3">
    <source>
        <dbReference type="EMBL" id="MBL6076485.1"/>
    </source>
</evidence>
<evidence type="ECO:0000259" key="2">
    <source>
        <dbReference type="Pfam" id="PF02771"/>
    </source>
</evidence>
<organism evidence="3 4">
    <name type="scientific">Belnapia arida</name>
    <dbReference type="NCBI Taxonomy" id="2804533"/>
    <lineage>
        <taxon>Bacteria</taxon>
        <taxon>Pseudomonadati</taxon>
        <taxon>Pseudomonadota</taxon>
        <taxon>Alphaproteobacteria</taxon>
        <taxon>Acetobacterales</taxon>
        <taxon>Roseomonadaceae</taxon>
        <taxon>Belnapia</taxon>
    </lineage>
</organism>
<dbReference type="EMBL" id="JAETWB010000001">
    <property type="protein sequence ID" value="MBL6076485.1"/>
    <property type="molecule type" value="Genomic_DNA"/>
</dbReference>
<dbReference type="Gene3D" id="1.10.540.10">
    <property type="entry name" value="Acyl-CoA dehydrogenase/oxidase, N-terminal domain"/>
    <property type="match status" value="2"/>
</dbReference>